<evidence type="ECO:0000313" key="2">
    <source>
        <dbReference type="EMBL" id="KKK58961.1"/>
    </source>
</evidence>
<comment type="caution">
    <text evidence="2">The sequence shown here is derived from an EMBL/GenBank/DDBJ whole genome shotgun (WGS) entry which is preliminary data.</text>
</comment>
<proteinExistence type="predicted"/>
<feature type="compositionally biased region" description="Basic and acidic residues" evidence="1">
    <location>
        <begin position="55"/>
        <end position="73"/>
    </location>
</feature>
<dbReference type="AlphaFoldDB" id="A0A0F8ZG28"/>
<protein>
    <recommendedName>
        <fullName evidence="3">C1q domain-containing protein</fullName>
    </recommendedName>
</protein>
<organism evidence="2">
    <name type="scientific">marine sediment metagenome</name>
    <dbReference type="NCBI Taxonomy" id="412755"/>
    <lineage>
        <taxon>unclassified sequences</taxon>
        <taxon>metagenomes</taxon>
        <taxon>ecological metagenomes</taxon>
    </lineage>
</organism>
<feature type="compositionally biased region" description="Basic and acidic residues" evidence="1">
    <location>
        <begin position="1"/>
        <end position="17"/>
    </location>
</feature>
<name>A0A0F8ZG28_9ZZZZ</name>
<accession>A0A0F8ZG28</accession>
<dbReference type="EMBL" id="LAZR01063717">
    <property type="protein sequence ID" value="KKK58961.1"/>
    <property type="molecule type" value="Genomic_DNA"/>
</dbReference>
<evidence type="ECO:0000256" key="1">
    <source>
        <dbReference type="SAM" id="MobiDB-lite"/>
    </source>
</evidence>
<evidence type="ECO:0008006" key="3">
    <source>
        <dbReference type="Google" id="ProtNLM"/>
    </source>
</evidence>
<gene>
    <name evidence="2" type="ORF">LCGC14_3039170</name>
</gene>
<sequence>MIDRAAADKGERGEARRYQRGGGDHQPGPGRVPPFGHAVMARRPRPVAGVGEPECVDRKRQNDRQQVVDEQASHDSLTASTAAPTTDAMITNKKYVDDGREPYARMYTTAAQDNLTDDTWTKITLDTDTFDSAAITDLSNNRITPGVAGQYLVIGQIRYTGTIANKTYYAQLFFNAAFASAITIAHTGDATEDVTTPPAWDIIVFDDNDFIELRGKAKTGTATVDINVGTTDTYLALYRL</sequence>
<feature type="region of interest" description="Disordered" evidence="1">
    <location>
        <begin position="1"/>
        <end position="84"/>
    </location>
</feature>
<reference evidence="2" key="1">
    <citation type="journal article" date="2015" name="Nature">
        <title>Complex archaea that bridge the gap between prokaryotes and eukaryotes.</title>
        <authorList>
            <person name="Spang A."/>
            <person name="Saw J.H."/>
            <person name="Jorgensen S.L."/>
            <person name="Zaremba-Niedzwiedzka K."/>
            <person name="Martijn J."/>
            <person name="Lind A.E."/>
            <person name="van Eijk R."/>
            <person name="Schleper C."/>
            <person name="Guy L."/>
            <person name="Ettema T.J."/>
        </authorList>
    </citation>
    <scope>NUCLEOTIDE SEQUENCE</scope>
</reference>
<feature type="compositionally biased region" description="Polar residues" evidence="1">
    <location>
        <begin position="74"/>
        <end position="84"/>
    </location>
</feature>